<protein>
    <submittedName>
        <fullName evidence="1">Uncharacterized protein</fullName>
    </submittedName>
</protein>
<dbReference type="AlphaFoldDB" id="A0ABD1EFZ4"/>
<dbReference type="EMBL" id="JBDJPC010000008">
    <property type="protein sequence ID" value="KAL1492857.1"/>
    <property type="molecule type" value="Genomic_DNA"/>
</dbReference>
<organism evidence="1 2">
    <name type="scientific">Hypothenemus hampei</name>
    <name type="common">Coffee berry borer</name>
    <dbReference type="NCBI Taxonomy" id="57062"/>
    <lineage>
        <taxon>Eukaryota</taxon>
        <taxon>Metazoa</taxon>
        <taxon>Ecdysozoa</taxon>
        <taxon>Arthropoda</taxon>
        <taxon>Hexapoda</taxon>
        <taxon>Insecta</taxon>
        <taxon>Pterygota</taxon>
        <taxon>Neoptera</taxon>
        <taxon>Endopterygota</taxon>
        <taxon>Coleoptera</taxon>
        <taxon>Polyphaga</taxon>
        <taxon>Cucujiformia</taxon>
        <taxon>Curculionidae</taxon>
        <taxon>Scolytinae</taxon>
        <taxon>Hypothenemus</taxon>
    </lineage>
</organism>
<dbReference type="Proteomes" id="UP001566132">
    <property type="component" value="Unassembled WGS sequence"/>
</dbReference>
<name>A0ABD1EFZ4_HYPHA</name>
<comment type="caution">
    <text evidence="1">The sequence shown here is derived from an EMBL/GenBank/DDBJ whole genome shotgun (WGS) entry which is preliminary data.</text>
</comment>
<accession>A0ABD1EFZ4</accession>
<keyword evidence="2" id="KW-1185">Reference proteome</keyword>
<reference evidence="1 2" key="1">
    <citation type="submission" date="2024-05" db="EMBL/GenBank/DDBJ databases">
        <title>Genetic variation in Jamaican populations of the coffee berry borer (Hypothenemus hampei).</title>
        <authorList>
            <person name="Errbii M."/>
            <person name="Myrie A."/>
        </authorList>
    </citation>
    <scope>NUCLEOTIDE SEQUENCE [LARGE SCALE GENOMIC DNA]</scope>
    <source>
        <strain evidence="1">JA-Hopewell-2020-01-JO</strain>
        <tissue evidence="1">Whole body</tissue>
    </source>
</reference>
<proteinExistence type="predicted"/>
<evidence type="ECO:0000313" key="1">
    <source>
        <dbReference type="EMBL" id="KAL1492857.1"/>
    </source>
</evidence>
<sequence>MGYLARGKHFIEIKPVILKLKDDARNITACKNLVLTTTVLENVLFIEDKFKNLPATISYFGSENNTLKDDINKLRTCIKDLKNVPGDIGTKINPIGIPWRRQFPEGPHH</sequence>
<evidence type="ECO:0000313" key="2">
    <source>
        <dbReference type="Proteomes" id="UP001566132"/>
    </source>
</evidence>
<gene>
    <name evidence="1" type="ORF">ABEB36_011036</name>
</gene>